<proteinExistence type="predicted"/>
<reference evidence="2" key="3">
    <citation type="submission" date="2022-06" db="UniProtKB">
        <authorList>
            <consortium name="EnsemblPlants"/>
        </authorList>
    </citation>
    <scope>IDENTIFICATION</scope>
</reference>
<keyword evidence="3" id="KW-1185">Reference proteome</keyword>
<feature type="compositionally biased region" description="Low complexity" evidence="1">
    <location>
        <begin position="115"/>
        <end position="129"/>
    </location>
</feature>
<dbReference type="AlphaFoldDB" id="A0A8R7PHR2"/>
<organism evidence="2 3">
    <name type="scientific">Triticum urartu</name>
    <name type="common">Red wild einkorn</name>
    <name type="synonym">Crithodium urartu</name>
    <dbReference type="NCBI Taxonomy" id="4572"/>
    <lineage>
        <taxon>Eukaryota</taxon>
        <taxon>Viridiplantae</taxon>
        <taxon>Streptophyta</taxon>
        <taxon>Embryophyta</taxon>
        <taxon>Tracheophyta</taxon>
        <taxon>Spermatophyta</taxon>
        <taxon>Magnoliopsida</taxon>
        <taxon>Liliopsida</taxon>
        <taxon>Poales</taxon>
        <taxon>Poaceae</taxon>
        <taxon>BOP clade</taxon>
        <taxon>Pooideae</taxon>
        <taxon>Triticodae</taxon>
        <taxon>Triticeae</taxon>
        <taxon>Triticinae</taxon>
        <taxon>Triticum</taxon>
    </lineage>
</organism>
<feature type="compositionally biased region" description="Gly residues" evidence="1">
    <location>
        <begin position="10"/>
        <end position="21"/>
    </location>
</feature>
<feature type="region of interest" description="Disordered" evidence="1">
    <location>
        <begin position="1"/>
        <end position="61"/>
    </location>
</feature>
<evidence type="ECO:0000313" key="2">
    <source>
        <dbReference type="EnsemblPlants" id="TuG1812G0200004372.01.T01.cds306001"/>
    </source>
</evidence>
<feature type="compositionally biased region" description="Pro residues" evidence="1">
    <location>
        <begin position="28"/>
        <end position="38"/>
    </location>
</feature>
<evidence type="ECO:0000256" key="1">
    <source>
        <dbReference type="SAM" id="MobiDB-lite"/>
    </source>
</evidence>
<feature type="compositionally biased region" description="Pro residues" evidence="1">
    <location>
        <begin position="167"/>
        <end position="180"/>
    </location>
</feature>
<accession>A0A8R7PHR2</accession>
<protein>
    <submittedName>
        <fullName evidence="2">Uncharacterized protein</fullName>
    </submittedName>
</protein>
<feature type="compositionally biased region" description="Low complexity" evidence="1">
    <location>
        <begin position="144"/>
        <end position="155"/>
    </location>
</feature>
<evidence type="ECO:0000313" key="3">
    <source>
        <dbReference type="Proteomes" id="UP000015106"/>
    </source>
</evidence>
<feature type="compositionally biased region" description="Low complexity" evidence="1">
    <location>
        <begin position="182"/>
        <end position="195"/>
    </location>
</feature>
<dbReference type="Proteomes" id="UP000015106">
    <property type="component" value="Chromosome 2"/>
</dbReference>
<dbReference type="Gramene" id="TuG1812G0200004372.01.T01">
    <property type="protein sequence ID" value="TuG1812G0200004372.01.T01.cds306001"/>
    <property type="gene ID" value="TuG1812G0200004372.01"/>
</dbReference>
<feature type="region of interest" description="Disordered" evidence="1">
    <location>
        <begin position="115"/>
        <end position="195"/>
    </location>
</feature>
<feature type="compositionally biased region" description="Gly residues" evidence="1">
    <location>
        <begin position="41"/>
        <end position="60"/>
    </location>
</feature>
<name>A0A8R7PHR2_TRIUA</name>
<dbReference type="EnsemblPlants" id="TuG1812G0200004372.01.T01">
    <property type="protein sequence ID" value="TuG1812G0200004372.01.T01.cds306001"/>
    <property type="gene ID" value="TuG1812G0200004372.01"/>
</dbReference>
<reference evidence="3" key="1">
    <citation type="journal article" date="2013" name="Nature">
        <title>Draft genome of the wheat A-genome progenitor Triticum urartu.</title>
        <authorList>
            <person name="Ling H.Q."/>
            <person name="Zhao S."/>
            <person name="Liu D."/>
            <person name="Wang J."/>
            <person name="Sun H."/>
            <person name="Zhang C."/>
            <person name="Fan H."/>
            <person name="Li D."/>
            <person name="Dong L."/>
            <person name="Tao Y."/>
            <person name="Gao C."/>
            <person name="Wu H."/>
            <person name="Li Y."/>
            <person name="Cui Y."/>
            <person name="Guo X."/>
            <person name="Zheng S."/>
            <person name="Wang B."/>
            <person name="Yu K."/>
            <person name="Liang Q."/>
            <person name="Yang W."/>
            <person name="Lou X."/>
            <person name="Chen J."/>
            <person name="Feng M."/>
            <person name="Jian J."/>
            <person name="Zhang X."/>
            <person name="Luo G."/>
            <person name="Jiang Y."/>
            <person name="Liu J."/>
            <person name="Wang Z."/>
            <person name="Sha Y."/>
            <person name="Zhang B."/>
            <person name="Wu H."/>
            <person name="Tang D."/>
            <person name="Shen Q."/>
            <person name="Xue P."/>
            <person name="Zou S."/>
            <person name="Wang X."/>
            <person name="Liu X."/>
            <person name="Wang F."/>
            <person name="Yang Y."/>
            <person name="An X."/>
            <person name="Dong Z."/>
            <person name="Zhang K."/>
            <person name="Zhang X."/>
            <person name="Luo M.C."/>
            <person name="Dvorak J."/>
            <person name="Tong Y."/>
            <person name="Wang J."/>
            <person name="Yang H."/>
            <person name="Li Z."/>
            <person name="Wang D."/>
            <person name="Zhang A."/>
            <person name="Wang J."/>
        </authorList>
    </citation>
    <scope>NUCLEOTIDE SEQUENCE</scope>
    <source>
        <strain evidence="3">cv. G1812</strain>
    </source>
</reference>
<reference evidence="2" key="2">
    <citation type="submission" date="2018-03" db="EMBL/GenBank/DDBJ databases">
        <title>The Triticum urartu genome reveals the dynamic nature of wheat genome evolution.</title>
        <authorList>
            <person name="Ling H."/>
            <person name="Ma B."/>
            <person name="Shi X."/>
            <person name="Liu H."/>
            <person name="Dong L."/>
            <person name="Sun H."/>
            <person name="Cao Y."/>
            <person name="Gao Q."/>
            <person name="Zheng S."/>
            <person name="Li Y."/>
            <person name="Yu Y."/>
            <person name="Du H."/>
            <person name="Qi M."/>
            <person name="Li Y."/>
            <person name="Yu H."/>
            <person name="Cui Y."/>
            <person name="Wang N."/>
            <person name="Chen C."/>
            <person name="Wu H."/>
            <person name="Zhao Y."/>
            <person name="Zhang J."/>
            <person name="Li Y."/>
            <person name="Zhou W."/>
            <person name="Zhang B."/>
            <person name="Hu W."/>
            <person name="Eijk M."/>
            <person name="Tang J."/>
            <person name="Witsenboer H."/>
            <person name="Zhao S."/>
            <person name="Li Z."/>
            <person name="Zhang A."/>
            <person name="Wang D."/>
            <person name="Liang C."/>
        </authorList>
    </citation>
    <scope>NUCLEOTIDE SEQUENCE [LARGE SCALE GENOMIC DNA]</scope>
    <source>
        <strain evidence="2">cv. G1812</strain>
    </source>
</reference>
<sequence>MSPFASAARSGGGQASEGRGLGLQSPTPTGPMLPPGEPLLPGGGHGGGALELGGGAGDGDAAGVLEAERLLGLPQQLPEHGVVEVHHGHHVPERLPGPAAADVHRHLPLGGLHRLAAAAAERSPAAVRPAEAEEPRQRPPPPQHGRQLLGLPALLRARRVEAEVAAPPAPAPAAERPPPRGQQLAAEPEPAAQPP</sequence>